<feature type="transmembrane region" description="Helical" evidence="1">
    <location>
        <begin position="38"/>
        <end position="66"/>
    </location>
</feature>
<evidence type="ECO:0000313" key="3">
    <source>
        <dbReference type="Proteomes" id="UP000024635"/>
    </source>
</evidence>
<keyword evidence="3" id="KW-1185">Reference proteome</keyword>
<dbReference type="AlphaFoldDB" id="A0A016T8Q4"/>
<dbReference type="EMBL" id="JARK01001459">
    <property type="protein sequence ID" value="EYB99373.1"/>
    <property type="molecule type" value="Genomic_DNA"/>
</dbReference>
<name>A0A016T8Q4_9BILA</name>
<keyword evidence="1" id="KW-0472">Membrane</keyword>
<accession>A0A016T8Q4</accession>
<proteinExistence type="predicted"/>
<dbReference type="Proteomes" id="UP000024635">
    <property type="component" value="Unassembled WGS sequence"/>
</dbReference>
<keyword evidence="1" id="KW-0812">Transmembrane</keyword>
<keyword evidence="1" id="KW-1133">Transmembrane helix</keyword>
<comment type="caution">
    <text evidence="2">The sequence shown here is derived from an EMBL/GenBank/DDBJ whole genome shotgun (WGS) entry which is preliminary data.</text>
</comment>
<sequence length="74" mass="8311">MHTSPFIQSMYFYCRLVTAMSRTKKQVSSVTFLIQVKLVIMLMCSSGIFFLLGCVPVSYVVAVPLVKHLVGYAM</sequence>
<evidence type="ECO:0000313" key="2">
    <source>
        <dbReference type="EMBL" id="EYB99373.1"/>
    </source>
</evidence>
<protein>
    <submittedName>
        <fullName evidence="2">Uncharacterized protein</fullName>
    </submittedName>
</protein>
<evidence type="ECO:0000256" key="1">
    <source>
        <dbReference type="SAM" id="Phobius"/>
    </source>
</evidence>
<gene>
    <name evidence="2" type="primary">Acey_s0123.g1166</name>
    <name evidence="2" type="ORF">Y032_0123g1166</name>
</gene>
<dbReference type="OrthoDB" id="10564502at2759"/>
<reference evidence="3" key="1">
    <citation type="journal article" date="2015" name="Nat. Genet.">
        <title>The genome and transcriptome of the zoonotic hookworm Ancylostoma ceylanicum identify infection-specific gene families.</title>
        <authorList>
            <person name="Schwarz E.M."/>
            <person name="Hu Y."/>
            <person name="Antoshechkin I."/>
            <person name="Miller M.M."/>
            <person name="Sternberg P.W."/>
            <person name="Aroian R.V."/>
        </authorList>
    </citation>
    <scope>NUCLEOTIDE SEQUENCE</scope>
    <source>
        <strain evidence="3">HY135</strain>
    </source>
</reference>
<organism evidence="2 3">
    <name type="scientific">Ancylostoma ceylanicum</name>
    <dbReference type="NCBI Taxonomy" id="53326"/>
    <lineage>
        <taxon>Eukaryota</taxon>
        <taxon>Metazoa</taxon>
        <taxon>Ecdysozoa</taxon>
        <taxon>Nematoda</taxon>
        <taxon>Chromadorea</taxon>
        <taxon>Rhabditida</taxon>
        <taxon>Rhabditina</taxon>
        <taxon>Rhabditomorpha</taxon>
        <taxon>Strongyloidea</taxon>
        <taxon>Ancylostomatidae</taxon>
        <taxon>Ancylostomatinae</taxon>
        <taxon>Ancylostoma</taxon>
    </lineage>
</organism>